<name>A0ABS7FT96_9ACTN</name>
<proteinExistence type="inferred from homology"/>
<keyword evidence="5" id="KW-1185">Reference proteome</keyword>
<dbReference type="InterPro" id="IPR036513">
    <property type="entry name" value="STAS_dom_sf"/>
</dbReference>
<evidence type="ECO:0000313" key="4">
    <source>
        <dbReference type="EMBL" id="MBW8483628.1"/>
    </source>
</evidence>
<gene>
    <name evidence="4" type="ORF">K1Y72_14675</name>
</gene>
<evidence type="ECO:0000313" key="5">
    <source>
        <dbReference type="Proteomes" id="UP000774570"/>
    </source>
</evidence>
<reference evidence="4 5" key="1">
    <citation type="submission" date="2021-07" db="EMBL/GenBank/DDBJ databases">
        <title>Actinomadura sp. PM05-2 isolated from lichen.</title>
        <authorList>
            <person name="Somphong A."/>
            <person name="Phongsopitanun W."/>
            <person name="Tanasupawat S."/>
            <person name="Peongsungnone V."/>
        </authorList>
    </citation>
    <scope>NUCLEOTIDE SEQUENCE [LARGE SCALE GENOMIC DNA]</scope>
    <source>
        <strain evidence="4 5">PM05-2</strain>
    </source>
</reference>
<dbReference type="RefSeq" id="WP_220166852.1">
    <property type="nucleotide sequence ID" value="NZ_JAIBOA010000008.1"/>
</dbReference>
<dbReference type="PANTHER" id="PTHR33495:SF2">
    <property type="entry name" value="ANTI-SIGMA FACTOR ANTAGONIST TM_1081-RELATED"/>
    <property type="match status" value="1"/>
</dbReference>
<dbReference type="InterPro" id="IPR002645">
    <property type="entry name" value="STAS_dom"/>
</dbReference>
<evidence type="ECO:0000259" key="3">
    <source>
        <dbReference type="PROSITE" id="PS50801"/>
    </source>
</evidence>
<comment type="caution">
    <text evidence="4">The sequence shown here is derived from an EMBL/GenBank/DDBJ whole genome shotgun (WGS) entry which is preliminary data.</text>
</comment>
<evidence type="ECO:0000256" key="2">
    <source>
        <dbReference type="RuleBase" id="RU003749"/>
    </source>
</evidence>
<dbReference type="NCBIfam" id="TIGR00377">
    <property type="entry name" value="ant_ant_sig"/>
    <property type="match status" value="1"/>
</dbReference>
<dbReference type="EMBL" id="JAIBOA010000008">
    <property type="protein sequence ID" value="MBW8483628.1"/>
    <property type="molecule type" value="Genomic_DNA"/>
</dbReference>
<dbReference type="CDD" id="cd07043">
    <property type="entry name" value="STAS_anti-anti-sigma_factors"/>
    <property type="match status" value="1"/>
</dbReference>
<dbReference type="Proteomes" id="UP000774570">
    <property type="component" value="Unassembled WGS sequence"/>
</dbReference>
<feature type="domain" description="STAS" evidence="3">
    <location>
        <begin position="4"/>
        <end position="114"/>
    </location>
</feature>
<dbReference type="SUPFAM" id="SSF52091">
    <property type="entry name" value="SpoIIaa-like"/>
    <property type="match status" value="1"/>
</dbReference>
<sequence>MTPLQIDTRTAGGVTVVALAGELDLGASARADDAVRAAQADAAHPHLVLDLHALDFMDSAGLNVLITAYRRAAAAGRYLALCGLRPDTARVLDIAGLRAHFTVHDTLDAALAGAPAH</sequence>
<organism evidence="4 5">
    <name type="scientific">Actinomadura parmotrematis</name>
    <dbReference type="NCBI Taxonomy" id="2864039"/>
    <lineage>
        <taxon>Bacteria</taxon>
        <taxon>Bacillati</taxon>
        <taxon>Actinomycetota</taxon>
        <taxon>Actinomycetes</taxon>
        <taxon>Streptosporangiales</taxon>
        <taxon>Thermomonosporaceae</taxon>
        <taxon>Actinomadura</taxon>
    </lineage>
</organism>
<dbReference type="Pfam" id="PF01740">
    <property type="entry name" value="STAS"/>
    <property type="match status" value="1"/>
</dbReference>
<evidence type="ECO:0000256" key="1">
    <source>
        <dbReference type="ARBA" id="ARBA00009013"/>
    </source>
</evidence>
<protein>
    <recommendedName>
        <fullName evidence="2">Anti-sigma factor antagonist</fullName>
    </recommendedName>
</protein>
<accession>A0ABS7FT96</accession>
<dbReference type="PROSITE" id="PS50801">
    <property type="entry name" value="STAS"/>
    <property type="match status" value="1"/>
</dbReference>
<comment type="similarity">
    <text evidence="1 2">Belongs to the anti-sigma-factor antagonist family.</text>
</comment>
<dbReference type="InterPro" id="IPR003658">
    <property type="entry name" value="Anti-sigma_ant"/>
</dbReference>
<dbReference type="PANTHER" id="PTHR33495">
    <property type="entry name" value="ANTI-SIGMA FACTOR ANTAGONIST TM_1081-RELATED-RELATED"/>
    <property type="match status" value="1"/>
</dbReference>
<dbReference type="Gene3D" id="3.30.750.24">
    <property type="entry name" value="STAS domain"/>
    <property type="match status" value="1"/>
</dbReference>